<dbReference type="EMBL" id="JBHSIT010000015">
    <property type="protein sequence ID" value="MFC4913127.1"/>
    <property type="molecule type" value="Genomic_DNA"/>
</dbReference>
<feature type="transmembrane region" description="Helical" evidence="9">
    <location>
        <begin position="37"/>
        <end position="61"/>
    </location>
</feature>
<evidence type="ECO:0000256" key="2">
    <source>
        <dbReference type="ARBA" id="ARBA00007069"/>
    </source>
</evidence>
<evidence type="ECO:0000313" key="11">
    <source>
        <dbReference type="EMBL" id="MFC4913127.1"/>
    </source>
</evidence>
<organism evidence="11 12">
    <name type="scientific">Actinomadura gamaensis</name>
    <dbReference type="NCBI Taxonomy" id="1763541"/>
    <lineage>
        <taxon>Bacteria</taxon>
        <taxon>Bacillati</taxon>
        <taxon>Actinomycetota</taxon>
        <taxon>Actinomycetes</taxon>
        <taxon>Streptosporangiales</taxon>
        <taxon>Thermomonosporaceae</taxon>
        <taxon>Actinomadura</taxon>
    </lineage>
</organism>
<reference evidence="12" key="1">
    <citation type="journal article" date="2019" name="Int. J. Syst. Evol. Microbiol.">
        <title>The Global Catalogue of Microorganisms (GCM) 10K type strain sequencing project: providing services to taxonomists for standard genome sequencing and annotation.</title>
        <authorList>
            <consortium name="The Broad Institute Genomics Platform"/>
            <consortium name="The Broad Institute Genome Sequencing Center for Infectious Disease"/>
            <person name="Wu L."/>
            <person name="Ma J."/>
        </authorList>
    </citation>
    <scope>NUCLEOTIDE SEQUENCE [LARGE SCALE GENOMIC DNA]</scope>
    <source>
        <strain evidence="12">KLKA75</strain>
    </source>
</reference>
<feature type="compositionally biased region" description="Low complexity" evidence="8">
    <location>
        <begin position="14"/>
        <end position="28"/>
    </location>
</feature>
<feature type="transmembrane region" description="Helical" evidence="9">
    <location>
        <begin position="133"/>
        <end position="161"/>
    </location>
</feature>
<evidence type="ECO:0000259" key="10">
    <source>
        <dbReference type="PROSITE" id="PS50928"/>
    </source>
</evidence>
<dbReference type="PROSITE" id="PS50928">
    <property type="entry name" value="ABC_TM1"/>
    <property type="match status" value="1"/>
</dbReference>
<dbReference type="InterPro" id="IPR000515">
    <property type="entry name" value="MetI-like"/>
</dbReference>
<comment type="subcellular location">
    <subcellularLocation>
        <location evidence="1">Cell membrane</location>
        <topology evidence="1">Multi-pass membrane protein</topology>
    </subcellularLocation>
</comment>
<dbReference type="RefSeq" id="WP_378263741.1">
    <property type="nucleotide sequence ID" value="NZ_JBHSIT010000015.1"/>
</dbReference>
<evidence type="ECO:0000256" key="4">
    <source>
        <dbReference type="ARBA" id="ARBA00022475"/>
    </source>
</evidence>
<dbReference type="Proteomes" id="UP001595872">
    <property type="component" value="Unassembled WGS sequence"/>
</dbReference>
<evidence type="ECO:0000313" key="12">
    <source>
        <dbReference type="Proteomes" id="UP001595872"/>
    </source>
</evidence>
<feature type="transmembrane region" description="Helical" evidence="9">
    <location>
        <begin position="181"/>
        <end position="201"/>
    </location>
</feature>
<keyword evidence="5 9" id="KW-0812">Transmembrane</keyword>
<keyword evidence="3" id="KW-0813">Transport</keyword>
<evidence type="ECO:0000256" key="8">
    <source>
        <dbReference type="SAM" id="MobiDB-lite"/>
    </source>
</evidence>
<feature type="transmembrane region" description="Helical" evidence="9">
    <location>
        <begin position="102"/>
        <end position="121"/>
    </location>
</feature>
<dbReference type="InterPro" id="IPR035906">
    <property type="entry name" value="MetI-like_sf"/>
</dbReference>
<keyword evidence="4" id="KW-1003">Cell membrane</keyword>
<dbReference type="Gene3D" id="1.10.3720.10">
    <property type="entry name" value="MetI-like"/>
    <property type="match status" value="1"/>
</dbReference>
<protein>
    <recommendedName>
        <fullName evidence="10">ABC transmembrane type-1 domain-containing protein</fullName>
    </recommendedName>
</protein>
<feature type="transmembrane region" description="Helical" evidence="9">
    <location>
        <begin position="227"/>
        <end position="254"/>
    </location>
</feature>
<name>A0ABV9U999_9ACTN</name>
<evidence type="ECO:0000256" key="1">
    <source>
        <dbReference type="ARBA" id="ARBA00004651"/>
    </source>
</evidence>
<keyword evidence="12" id="KW-1185">Reference proteome</keyword>
<dbReference type="PANTHER" id="PTHR42929:SF1">
    <property type="entry name" value="INNER MEMBRANE ABC TRANSPORTER PERMEASE PROTEIN YDCU-RELATED"/>
    <property type="match status" value="1"/>
</dbReference>
<keyword evidence="7 9" id="KW-0472">Membrane</keyword>
<sequence>MTTPRVSPTVAGDARASGASRPPAALGGRRPAALGRWLLRLLAGWLPALPLLVFTLGMLVLPALRLVHDTFALRSGGFGMDNIQKVADNPVDREAIANSLELGALQATLAAALGMPAAWLISRMRVAGRATWLALMNVASNFAGIGLAFGFVALIGTTGMLTHLLDVSFPATGSFTGMNIAYLYFNIPMFVLLTLPAVAVLKEDWWEAAQVCHATRWQFWRRIGAPVLAPFAAAGWLLIFTWTIGIYAVAYALASGPQSVKLITLQIGATLESSVFGLERAAVLSVLLMLLAVVSTVLYRLAIRRATRWL</sequence>
<evidence type="ECO:0000256" key="6">
    <source>
        <dbReference type="ARBA" id="ARBA00022989"/>
    </source>
</evidence>
<evidence type="ECO:0000256" key="5">
    <source>
        <dbReference type="ARBA" id="ARBA00022692"/>
    </source>
</evidence>
<keyword evidence="6 9" id="KW-1133">Transmembrane helix</keyword>
<proteinExistence type="inferred from homology"/>
<dbReference type="SUPFAM" id="SSF161098">
    <property type="entry name" value="MetI-like"/>
    <property type="match status" value="1"/>
</dbReference>
<feature type="domain" description="ABC transmembrane type-1" evidence="10">
    <location>
        <begin position="96"/>
        <end position="299"/>
    </location>
</feature>
<dbReference type="PANTHER" id="PTHR42929">
    <property type="entry name" value="INNER MEMBRANE ABC TRANSPORTER PERMEASE PROTEIN YDCU-RELATED-RELATED"/>
    <property type="match status" value="1"/>
</dbReference>
<comment type="similarity">
    <text evidence="2">Belongs to the binding-protein-dependent transport system permease family. CysTW subfamily.</text>
</comment>
<evidence type="ECO:0000256" key="9">
    <source>
        <dbReference type="SAM" id="Phobius"/>
    </source>
</evidence>
<evidence type="ECO:0000256" key="7">
    <source>
        <dbReference type="ARBA" id="ARBA00023136"/>
    </source>
</evidence>
<dbReference type="CDD" id="cd06261">
    <property type="entry name" value="TM_PBP2"/>
    <property type="match status" value="1"/>
</dbReference>
<accession>A0ABV9U999</accession>
<gene>
    <name evidence="11" type="ORF">ACFPCY_37920</name>
</gene>
<feature type="region of interest" description="Disordered" evidence="8">
    <location>
        <begin position="1"/>
        <end position="28"/>
    </location>
</feature>
<evidence type="ECO:0000256" key="3">
    <source>
        <dbReference type="ARBA" id="ARBA00022448"/>
    </source>
</evidence>
<comment type="caution">
    <text evidence="11">The sequence shown here is derived from an EMBL/GenBank/DDBJ whole genome shotgun (WGS) entry which is preliminary data.</text>
</comment>
<feature type="transmembrane region" description="Helical" evidence="9">
    <location>
        <begin position="281"/>
        <end position="302"/>
    </location>
</feature>